<organism evidence="1 2">
    <name type="scientific">Edaphobacter aggregans</name>
    <dbReference type="NCBI Taxonomy" id="570835"/>
    <lineage>
        <taxon>Bacteria</taxon>
        <taxon>Pseudomonadati</taxon>
        <taxon>Acidobacteriota</taxon>
        <taxon>Terriglobia</taxon>
        <taxon>Terriglobales</taxon>
        <taxon>Acidobacteriaceae</taxon>
        <taxon>Edaphobacter</taxon>
    </lineage>
</organism>
<keyword evidence="2" id="KW-1185">Reference proteome</keyword>
<sequence>MTNYNDAEHLPIPFKHLGPQELLSIEHQDKLSVAAKRLYGYIANTMLFWGVTRRNFPDSKLMQKKYMNASEFVAARNELADAELIEFNEIPGRSTGTLAGRYQILHTPRTRRLWIDFWDRA</sequence>
<accession>A0A3R9NS24</accession>
<name>A0A3R9NS24_9BACT</name>
<reference evidence="1 2" key="1">
    <citation type="submission" date="2018-12" db="EMBL/GenBank/DDBJ databases">
        <title>Sequencing of bacterial isolates from soil warming experiment in Harvard Forest, Massachusetts, USA.</title>
        <authorList>
            <person name="Deangelis K."/>
        </authorList>
    </citation>
    <scope>NUCLEOTIDE SEQUENCE [LARGE SCALE GENOMIC DNA]</scope>
    <source>
        <strain evidence="1 2">EB153</strain>
    </source>
</reference>
<dbReference type="AlphaFoldDB" id="A0A3R9NS24"/>
<protein>
    <submittedName>
        <fullName evidence="1">Uncharacterized protein</fullName>
    </submittedName>
</protein>
<dbReference type="EMBL" id="RSDW01000001">
    <property type="protein sequence ID" value="RSL15572.1"/>
    <property type="molecule type" value="Genomic_DNA"/>
</dbReference>
<gene>
    <name evidence="1" type="ORF">EDE15_1063</name>
</gene>
<dbReference type="Proteomes" id="UP000269669">
    <property type="component" value="Unassembled WGS sequence"/>
</dbReference>
<comment type="caution">
    <text evidence="1">The sequence shown here is derived from an EMBL/GenBank/DDBJ whole genome shotgun (WGS) entry which is preliminary data.</text>
</comment>
<evidence type="ECO:0000313" key="2">
    <source>
        <dbReference type="Proteomes" id="UP000269669"/>
    </source>
</evidence>
<evidence type="ECO:0000313" key="1">
    <source>
        <dbReference type="EMBL" id="RSL15572.1"/>
    </source>
</evidence>
<proteinExistence type="predicted"/>